<name>A0A1H9MB49_9GAMM</name>
<dbReference type="STRING" id="988801.SAMN05216522_11449"/>
<evidence type="ECO:0000313" key="2">
    <source>
        <dbReference type="Proteomes" id="UP000242515"/>
    </source>
</evidence>
<dbReference type="NCBIfam" id="NF033894">
    <property type="entry name" value="Eex_IncN"/>
    <property type="match status" value="1"/>
</dbReference>
<dbReference type="InterPro" id="IPR047937">
    <property type="entry name" value="Eex_IncN-like"/>
</dbReference>
<proteinExistence type="predicted"/>
<gene>
    <name evidence="1" type="ORF">SAMN05216522_11449</name>
</gene>
<accession>A0A1H9MB49</accession>
<organism evidence="1 2">
    <name type="scientific">Rosenbergiella nectarea</name>
    <dbReference type="NCBI Taxonomy" id="988801"/>
    <lineage>
        <taxon>Bacteria</taxon>
        <taxon>Pseudomonadati</taxon>
        <taxon>Pseudomonadota</taxon>
        <taxon>Gammaproteobacteria</taxon>
        <taxon>Enterobacterales</taxon>
        <taxon>Erwiniaceae</taxon>
        <taxon>Rosenbergiella</taxon>
    </lineage>
</organism>
<protein>
    <recommendedName>
        <fullName evidence="3">EexN family lipoprotein</fullName>
    </recommendedName>
</protein>
<keyword evidence="2" id="KW-1185">Reference proteome</keyword>
<dbReference type="RefSeq" id="WP_092678059.1">
    <property type="nucleotide sequence ID" value="NZ_FOGC01000014.1"/>
</dbReference>
<dbReference type="Proteomes" id="UP000242515">
    <property type="component" value="Unassembled WGS sequence"/>
</dbReference>
<evidence type="ECO:0008006" key="3">
    <source>
        <dbReference type="Google" id="ProtNLM"/>
    </source>
</evidence>
<dbReference type="AlphaFoldDB" id="A0A1H9MB49"/>
<reference evidence="2" key="1">
    <citation type="submission" date="2016-10" db="EMBL/GenBank/DDBJ databases">
        <authorList>
            <person name="Varghese N."/>
            <person name="Submissions S."/>
        </authorList>
    </citation>
    <scope>NUCLEOTIDE SEQUENCE [LARGE SCALE GENOMIC DNA]</scope>
    <source>
        <strain evidence="2">8N4</strain>
    </source>
</reference>
<dbReference type="OrthoDB" id="7926012at2"/>
<dbReference type="EMBL" id="FOGC01000014">
    <property type="protein sequence ID" value="SER20916.1"/>
    <property type="molecule type" value="Genomic_DNA"/>
</dbReference>
<evidence type="ECO:0000313" key="1">
    <source>
        <dbReference type="EMBL" id="SER20916.1"/>
    </source>
</evidence>
<sequence>MGRWVTKGVIVVGLLALNGCNKTYTPADFMKDDALRSKTLTQCAQQNDQQSKNCLNAQEAKRKIDFERQTGRTDIK</sequence>